<name>A0A698WC06_SALBN</name>
<reference evidence="1" key="1">
    <citation type="submission" date="2019-12" db="EMBL/GenBank/DDBJ databases">
        <authorList>
            <person name="Ashton P.M."/>
            <person name="Dallman T."/>
            <person name="Nair S."/>
            <person name="De Pinna E."/>
            <person name="Peters T."/>
            <person name="Grant K."/>
        </authorList>
    </citation>
    <scope>NUCLEOTIDE SEQUENCE</scope>
    <source>
        <strain evidence="1">854886</strain>
    </source>
</reference>
<organism evidence="1">
    <name type="scientific">Salmonella bongori</name>
    <dbReference type="NCBI Taxonomy" id="54736"/>
    <lineage>
        <taxon>Bacteria</taxon>
        <taxon>Pseudomonadati</taxon>
        <taxon>Pseudomonadota</taxon>
        <taxon>Gammaproteobacteria</taxon>
        <taxon>Enterobacterales</taxon>
        <taxon>Enterobacteriaceae</taxon>
        <taxon>Salmonella</taxon>
    </lineage>
</organism>
<accession>A0A698WC06</accession>
<dbReference type="EMBL" id="AANPCH010000014">
    <property type="protein sequence ID" value="EDP8663431.1"/>
    <property type="molecule type" value="Genomic_DNA"/>
</dbReference>
<protein>
    <submittedName>
        <fullName evidence="1">Uncharacterized protein</fullName>
    </submittedName>
</protein>
<dbReference type="AlphaFoldDB" id="A0A698WC06"/>
<comment type="caution">
    <text evidence="1">The sequence shown here is derived from an EMBL/GenBank/DDBJ whole genome shotgun (WGS) entry which is preliminary data.</text>
</comment>
<proteinExistence type="predicted"/>
<evidence type="ECO:0000313" key="1">
    <source>
        <dbReference type="EMBL" id="EDP8663431.1"/>
    </source>
</evidence>
<sequence length="45" mass="5336">MQTTIRKPVRNKQINIRATDEERAANEIHDVVWVNSGIQHRAFYE</sequence>
<gene>
    <name evidence="1" type="ORF">GRG92_003144</name>
</gene>